<name>A0A927MNP7_9ACTN</name>
<dbReference type="EMBL" id="JADBEM010000001">
    <property type="protein sequence ID" value="MBE1604056.1"/>
    <property type="molecule type" value="Genomic_DNA"/>
</dbReference>
<dbReference type="RefSeq" id="WP_192748707.1">
    <property type="nucleotide sequence ID" value="NZ_JADBEM010000001.1"/>
</dbReference>
<sequence length="127" mass="13110">MGGSLLRSLDSLEDLARWRDEVINLHRQAILGISTVPDVASCACNGTGSRVTCPVAASTLEALLAAGIARMRENGELAVDADPARLAMGLTAALRGGSLLAKTTRDIAQLEAALDLALSCLRSHSAG</sequence>
<keyword evidence="2" id="KW-1185">Reference proteome</keyword>
<dbReference type="Gene3D" id="1.10.357.10">
    <property type="entry name" value="Tetracycline Repressor, domain 2"/>
    <property type="match status" value="1"/>
</dbReference>
<gene>
    <name evidence="1" type="ORF">HEB94_000904</name>
</gene>
<organism evidence="1 2">
    <name type="scientific">Actinopolymorpha pittospori</name>
    <dbReference type="NCBI Taxonomy" id="648752"/>
    <lineage>
        <taxon>Bacteria</taxon>
        <taxon>Bacillati</taxon>
        <taxon>Actinomycetota</taxon>
        <taxon>Actinomycetes</taxon>
        <taxon>Propionibacteriales</taxon>
        <taxon>Actinopolymorphaceae</taxon>
        <taxon>Actinopolymorpha</taxon>
    </lineage>
</organism>
<reference evidence="1" key="1">
    <citation type="submission" date="2020-10" db="EMBL/GenBank/DDBJ databases">
        <title>Sequencing the genomes of 1000 actinobacteria strains.</title>
        <authorList>
            <person name="Klenk H.-P."/>
        </authorList>
    </citation>
    <scope>NUCLEOTIDE SEQUENCE</scope>
    <source>
        <strain evidence="1">DSM 45354</strain>
    </source>
</reference>
<dbReference type="AlphaFoldDB" id="A0A927MNP7"/>
<comment type="caution">
    <text evidence="1">The sequence shown here is derived from an EMBL/GenBank/DDBJ whole genome shotgun (WGS) entry which is preliminary data.</text>
</comment>
<dbReference type="SUPFAM" id="SSF48498">
    <property type="entry name" value="Tetracyclin repressor-like, C-terminal domain"/>
    <property type="match status" value="1"/>
</dbReference>
<accession>A0A927MNP7</accession>
<evidence type="ECO:0000313" key="2">
    <source>
        <dbReference type="Proteomes" id="UP000638648"/>
    </source>
</evidence>
<evidence type="ECO:0000313" key="1">
    <source>
        <dbReference type="EMBL" id="MBE1604056.1"/>
    </source>
</evidence>
<dbReference type="InterPro" id="IPR036271">
    <property type="entry name" value="Tet_transcr_reg_TetR-rel_C_sf"/>
</dbReference>
<proteinExistence type="predicted"/>
<dbReference type="Proteomes" id="UP000638648">
    <property type="component" value="Unassembled WGS sequence"/>
</dbReference>
<protein>
    <submittedName>
        <fullName evidence="1">Uncharacterized protein</fullName>
    </submittedName>
</protein>